<reference evidence="5" key="1">
    <citation type="journal article" date="2019" name="Int. J. Syst. Evol. Microbiol.">
        <title>The Global Catalogue of Microorganisms (GCM) 10K type strain sequencing project: providing services to taxonomists for standard genome sequencing and annotation.</title>
        <authorList>
            <consortium name="The Broad Institute Genomics Platform"/>
            <consortium name="The Broad Institute Genome Sequencing Center for Infectious Disease"/>
            <person name="Wu L."/>
            <person name="Ma J."/>
        </authorList>
    </citation>
    <scope>NUCLEOTIDE SEQUENCE [LARGE SCALE GENOMIC DNA]</scope>
    <source>
        <strain evidence="5">CCUG 56042</strain>
    </source>
</reference>
<dbReference type="PRINTS" id="PR00081">
    <property type="entry name" value="GDHRDH"/>
</dbReference>
<evidence type="ECO:0000256" key="1">
    <source>
        <dbReference type="ARBA" id="ARBA00006484"/>
    </source>
</evidence>
<dbReference type="Gene3D" id="3.40.50.720">
    <property type="entry name" value="NAD(P)-binding Rossmann-like Domain"/>
    <property type="match status" value="1"/>
</dbReference>
<evidence type="ECO:0000256" key="2">
    <source>
        <dbReference type="ARBA" id="ARBA00023002"/>
    </source>
</evidence>
<sequence>MSWSSYSDFCFEGQVAIVTGAGSGLGRAYAKLLAARGARVVVNDIGTRTQPDGTSVSSAELTAQEIRDQGGEAIADASSVATREGGQSIVDLAMSKYGRVDILVNNAGNISRTSFNKLELADAKPIFDVHVWGAFYVTQPCYQQMVRQQYGRIVFTTSGVALFGNGGISPYAAAKGGVFGLLQVLKLEGARHGIKVNAVAPMASTQLTEDVEMPQYHEVSEEMVVPELVAPVVGYFASRECPYSGETWSAGSGSVARLFVGRSPGFFKHPISQGGLTIEDVAGNVERIRSEENYTTPESWPDEWALLVDLLTSRK</sequence>
<dbReference type="PRINTS" id="PR00080">
    <property type="entry name" value="SDRFAMILY"/>
</dbReference>
<dbReference type="PANTHER" id="PTHR45024:SF2">
    <property type="entry name" value="SCP2 DOMAIN-CONTAINING PROTEIN"/>
    <property type="match status" value="1"/>
</dbReference>
<comment type="caution">
    <text evidence="4">The sequence shown here is derived from an EMBL/GenBank/DDBJ whole genome shotgun (WGS) entry which is preliminary data.</text>
</comment>
<dbReference type="RefSeq" id="WP_377708860.1">
    <property type="nucleotide sequence ID" value="NZ_JBHSMP010000004.1"/>
</dbReference>
<dbReference type="PANTHER" id="PTHR45024">
    <property type="entry name" value="DEHYDROGENASES, SHORT CHAIN"/>
    <property type="match status" value="1"/>
</dbReference>
<evidence type="ECO:0000313" key="5">
    <source>
        <dbReference type="Proteomes" id="UP001596103"/>
    </source>
</evidence>
<evidence type="ECO:0000256" key="3">
    <source>
        <dbReference type="RuleBase" id="RU000363"/>
    </source>
</evidence>
<evidence type="ECO:0000313" key="4">
    <source>
        <dbReference type="EMBL" id="MFC5427446.1"/>
    </source>
</evidence>
<organism evidence="4 5">
    <name type="scientific">Paraburkholderia denitrificans</name>
    <dbReference type="NCBI Taxonomy" id="694025"/>
    <lineage>
        <taxon>Bacteria</taxon>
        <taxon>Pseudomonadati</taxon>
        <taxon>Pseudomonadota</taxon>
        <taxon>Betaproteobacteria</taxon>
        <taxon>Burkholderiales</taxon>
        <taxon>Burkholderiaceae</taxon>
        <taxon>Paraburkholderia</taxon>
    </lineage>
</organism>
<dbReference type="Pfam" id="PF00106">
    <property type="entry name" value="adh_short"/>
    <property type="match status" value="1"/>
</dbReference>
<dbReference type="SUPFAM" id="SSF51735">
    <property type="entry name" value="NAD(P)-binding Rossmann-fold domains"/>
    <property type="match status" value="1"/>
</dbReference>
<protein>
    <submittedName>
        <fullName evidence="4">SDR family NAD(P)-dependent oxidoreductase</fullName>
    </submittedName>
</protein>
<dbReference type="Proteomes" id="UP001596103">
    <property type="component" value="Unassembled WGS sequence"/>
</dbReference>
<accession>A0ABW0J346</accession>
<keyword evidence="2" id="KW-0560">Oxidoreductase</keyword>
<dbReference type="InterPro" id="IPR002347">
    <property type="entry name" value="SDR_fam"/>
</dbReference>
<keyword evidence="5" id="KW-1185">Reference proteome</keyword>
<proteinExistence type="inferred from homology"/>
<dbReference type="InterPro" id="IPR036291">
    <property type="entry name" value="NAD(P)-bd_dom_sf"/>
</dbReference>
<dbReference type="EMBL" id="JBHSMP010000004">
    <property type="protein sequence ID" value="MFC5427446.1"/>
    <property type="molecule type" value="Genomic_DNA"/>
</dbReference>
<comment type="similarity">
    <text evidence="1 3">Belongs to the short-chain dehydrogenases/reductases (SDR) family.</text>
</comment>
<gene>
    <name evidence="4" type="ORF">ACFPTO_01255</name>
</gene>
<dbReference type="InterPro" id="IPR051687">
    <property type="entry name" value="Peroxisomal_Beta-Oxidation"/>
</dbReference>
<name>A0ABW0J346_9BURK</name>